<sequence length="1088" mass="119965">MKLTAVLLLLFSLQAWAEGFGQTITVNVEKAPLGRVFNIIEKQSDYVFFFDQSLIEKGEKVTVRSRNRPLKEVLEECFRNQPFTWSIVGSIIVVKSKETPKPVRDSLLEIIPAFIPIKGRVVNESGQPLPGATIMIRNTNQGTNAGADGTFSLDANPGATLVISFVGYESKEIVVDRNNTIINVVLTAAENEEKDIVVIAYGRVKKTDLTGSVSQIKGSDISSYPTTNVIQALSGRATGVRVIQNNGTPGSPISVRIRGANSILGGNEPLYIIDGLPSSPTYLQTEDVESVEILKDASSTAMYGSRGGSGVVLITTRSGKKNQPTKVNLHLGYSTQSITKKLKLLSPFQYASLYNERAVNDGLAPFFTQNQVDSLRNVKGTDWQDLLLRKAPMYNSNVSVSGGSEKTSFFLSGGAFQQEGIIPNSDYNRYSLRANIKHDISKAATVAFTAVYTRSDRSLQNSQTGNRGSDMFGAMLFAPPTVGPYTADGKYVRLTDVYPIISNAIVNPIAIRNEVTNRFQSDDIVANVNLQVNPARNLSLRVSGNIINNNTRNDNFRNRDPYGLNSAGNANVNTNQFTSLLNENILNYKNVFGGVHSLDVVGGIMAQADKSTSMGSGNALDFLSNEVFTGSIQSAAVPGLPTSTYSKSVLLSYVGRINYGFDNRYLFTLSFRRDGFSAYSKENRWANFPSAAIAWRASNEKFMENLHAVSDLKLRASYGRTGNTSIKSYQTLNILQPYNTIFGNDLFIGYAPRPEYASKLRWEVTDQLDLGLELALFKNKIRFTADYYQKQTKYLLNKVQLPTSFGYETSLENIGEISNKGVELGIDATVVNNADWKWDLAGNISFNRNKVEKLYKGQDIAGPNVFTGNINDYVNLLREGLPLYAFYGYIEEGYTETGNIKYQDKNGDKSINNLDRSVIGDPNPDFIYGLSSVTKFKGFELTVFIQGSQGNDLFNLNKASTLDMGWSLNQPEEVYTNHWTAENTNAKYPRPSSKITANFSTRFVEDGSYLKFKNIQLAYNIPVAKLGTKAVKSAQLYVSAQNMIVITNYSGYDPEVNAYGAADSIQQGLDYTVYPNSKSFTVGIRCGF</sequence>
<keyword evidence="5 7" id="KW-0472">Membrane</keyword>
<dbReference type="PROSITE" id="PS52016">
    <property type="entry name" value="TONB_DEPENDENT_REC_3"/>
    <property type="match status" value="1"/>
</dbReference>
<keyword evidence="3 7" id="KW-1134">Transmembrane beta strand</keyword>
<feature type="domain" description="TonB-dependent receptor plug" evidence="9">
    <location>
        <begin position="206"/>
        <end position="311"/>
    </location>
</feature>
<dbReference type="Proteomes" id="UP000293874">
    <property type="component" value="Unassembled WGS sequence"/>
</dbReference>
<evidence type="ECO:0000313" key="10">
    <source>
        <dbReference type="EMBL" id="RZS74420.1"/>
    </source>
</evidence>
<dbReference type="InterPro" id="IPR023997">
    <property type="entry name" value="TonB-dep_OMP_SusC/RagA_CS"/>
</dbReference>
<proteinExistence type="inferred from homology"/>
<comment type="subcellular location">
    <subcellularLocation>
        <location evidence="1 7">Cell outer membrane</location>
        <topology evidence="1 7">Multi-pass membrane protein</topology>
    </subcellularLocation>
</comment>
<dbReference type="InterPro" id="IPR037066">
    <property type="entry name" value="Plug_dom_sf"/>
</dbReference>
<protein>
    <submittedName>
        <fullName evidence="10">TonB-linked SusC/RagA family outer membrane protein</fullName>
    </submittedName>
</protein>
<keyword evidence="6 7" id="KW-0998">Cell outer membrane</keyword>
<dbReference type="Gene3D" id="2.60.40.1120">
    <property type="entry name" value="Carboxypeptidase-like, regulatory domain"/>
    <property type="match status" value="1"/>
</dbReference>
<evidence type="ECO:0000256" key="1">
    <source>
        <dbReference type="ARBA" id="ARBA00004571"/>
    </source>
</evidence>
<dbReference type="InterPro" id="IPR008969">
    <property type="entry name" value="CarboxyPept-like_regulatory"/>
</dbReference>
<feature type="signal peptide" evidence="8">
    <location>
        <begin position="1"/>
        <end position="17"/>
    </location>
</feature>
<dbReference type="Gene3D" id="2.40.170.20">
    <property type="entry name" value="TonB-dependent receptor, beta-barrel domain"/>
    <property type="match status" value="1"/>
</dbReference>
<evidence type="ECO:0000256" key="7">
    <source>
        <dbReference type="PROSITE-ProRule" id="PRU01360"/>
    </source>
</evidence>
<organism evidence="10 11">
    <name type="scientific">Pseudobacter ginsenosidimutans</name>
    <dbReference type="NCBI Taxonomy" id="661488"/>
    <lineage>
        <taxon>Bacteria</taxon>
        <taxon>Pseudomonadati</taxon>
        <taxon>Bacteroidota</taxon>
        <taxon>Chitinophagia</taxon>
        <taxon>Chitinophagales</taxon>
        <taxon>Chitinophagaceae</taxon>
        <taxon>Pseudobacter</taxon>
    </lineage>
</organism>
<keyword evidence="8" id="KW-0732">Signal</keyword>
<feature type="chain" id="PRO_5020913356" evidence="8">
    <location>
        <begin position="18"/>
        <end position="1088"/>
    </location>
</feature>
<dbReference type="NCBIfam" id="TIGR04056">
    <property type="entry name" value="OMP_RagA_SusC"/>
    <property type="match status" value="1"/>
</dbReference>
<dbReference type="Gene3D" id="2.170.130.10">
    <property type="entry name" value="TonB-dependent receptor, plug domain"/>
    <property type="match status" value="1"/>
</dbReference>
<dbReference type="InterPro" id="IPR036942">
    <property type="entry name" value="Beta-barrel_TonB_sf"/>
</dbReference>
<evidence type="ECO:0000256" key="2">
    <source>
        <dbReference type="ARBA" id="ARBA00022448"/>
    </source>
</evidence>
<evidence type="ECO:0000256" key="6">
    <source>
        <dbReference type="ARBA" id="ARBA00023237"/>
    </source>
</evidence>
<comment type="similarity">
    <text evidence="7">Belongs to the TonB-dependent receptor family.</text>
</comment>
<dbReference type="SUPFAM" id="SSF56935">
    <property type="entry name" value="Porins"/>
    <property type="match status" value="1"/>
</dbReference>
<evidence type="ECO:0000256" key="3">
    <source>
        <dbReference type="ARBA" id="ARBA00022452"/>
    </source>
</evidence>
<dbReference type="InterPro" id="IPR039426">
    <property type="entry name" value="TonB-dep_rcpt-like"/>
</dbReference>
<evidence type="ECO:0000256" key="8">
    <source>
        <dbReference type="SAM" id="SignalP"/>
    </source>
</evidence>
<accession>A0A4Q7MYV1</accession>
<dbReference type="InterPro" id="IPR023996">
    <property type="entry name" value="TonB-dep_OMP_SusC/RagA"/>
</dbReference>
<reference evidence="10 11" key="1">
    <citation type="submission" date="2019-02" db="EMBL/GenBank/DDBJ databases">
        <title>Genomic Encyclopedia of Type Strains, Phase IV (KMG-IV): sequencing the most valuable type-strain genomes for metagenomic binning, comparative biology and taxonomic classification.</title>
        <authorList>
            <person name="Goeker M."/>
        </authorList>
    </citation>
    <scope>NUCLEOTIDE SEQUENCE [LARGE SCALE GENOMIC DNA]</scope>
    <source>
        <strain evidence="10 11">DSM 18116</strain>
    </source>
</reference>
<dbReference type="InterPro" id="IPR012910">
    <property type="entry name" value="Plug_dom"/>
</dbReference>
<dbReference type="NCBIfam" id="TIGR04057">
    <property type="entry name" value="SusC_RagA_signa"/>
    <property type="match status" value="1"/>
</dbReference>
<gene>
    <name evidence="10" type="ORF">EV199_0267</name>
</gene>
<comment type="caution">
    <text evidence="10">The sequence shown here is derived from an EMBL/GenBank/DDBJ whole genome shotgun (WGS) entry which is preliminary data.</text>
</comment>
<evidence type="ECO:0000256" key="4">
    <source>
        <dbReference type="ARBA" id="ARBA00022692"/>
    </source>
</evidence>
<keyword evidence="2 7" id="KW-0813">Transport</keyword>
<dbReference type="Pfam" id="PF07715">
    <property type="entry name" value="Plug"/>
    <property type="match status" value="1"/>
</dbReference>
<name>A0A4Q7MYV1_9BACT</name>
<evidence type="ECO:0000256" key="5">
    <source>
        <dbReference type="ARBA" id="ARBA00023136"/>
    </source>
</evidence>
<evidence type="ECO:0000259" key="9">
    <source>
        <dbReference type="Pfam" id="PF07715"/>
    </source>
</evidence>
<keyword evidence="4 7" id="KW-0812">Transmembrane</keyword>
<dbReference type="GO" id="GO:0009279">
    <property type="term" value="C:cell outer membrane"/>
    <property type="evidence" value="ECO:0007669"/>
    <property type="project" value="UniProtKB-SubCell"/>
</dbReference>
<dbReference type="Pfam" id="PF13715">
    <property type="entry name" value="CarbopepD_reg_2"/>
    <property type="match status" value="1"/>
</dbReference>
<dbReference type="EMBL" id="SGXA01000001">
    <property type="protein sequence ID" value="RZS74420.1"/>
    <property type="molecule type" value="Genomic_DNA"/>
</dbReference>
<keyword evidence="11" id="KW-1185">Reference proteome</keyword>
<dbReference type="SUPFAM" id="SSF49464">
    <property type="entry name" value="Carboxypeptidase regulatory domain-like"/>
    <property type="match status" value="1"/>
</dbReference>
<dbReference type="RefSeq" id="WP_158643932.1">
    <property type="nucleotide sequence ID" value="NZ_CP042431.1"/>
</dbReference>
<evidence type="ECO:0000313" key="11">
    <source>
        <dbReference type="Proteomes" id="UP000293874"/>
    </source>
</evidence>
<dbReference type="AlphaFoldDB" id="A0A4Q7MYV1"/>
<dbReference type="OrthoDB" id="9768177at2"/>